<organism evidence="2 3">
    <name type="scientific">Cohnella cellulosilytica</name>
    <dbReference type="NCBI Taxonomy" id="986710"/>
    <lineage>
        <taxon>Bacteria</taxon>
        <taxon>Bacillati</taxon>
        <taxon>Bacillota</taxon>
        <taxon>Bacilli</taxon>
        <taxon>Bacillales</taxon>
        <taxon>Paenibacillaceae</taxon>
        <taxon>Cohnella</taxon>
    </lineage>
</organism>
<dbReference type="SUPFAM" id="SSF53850">
    <property type="entry name" value="Periplasmic binding protein-like II"/>
    <property type="match status" value="1"/>
</dbReference>
<dbReference type="EMBL" id="JBHTAI010000020">
    <property type="protein sequence ID" value="MFC7152096.1"/>
    <property type="molecule type" value="Genomic_DNA"/>
</dbReference>
<evidence type="ECO:0000256" key="1">
    <source>
        <dbReference type="SAM" id="SignalP"/>
    </source>
</evidence>
<dbReference type="PROSITE" id="PS51257">
    <property type="entry name" value="PROKAR_LIPOPROTEIN"/>
    <property type="match status" value="1"/>
</dbReference>
<dbReference type="Pfam" id="PF01547">
    <property type="entry name" value="SBP_bac_1"/>
    <property type="match status" value="1"/>
</dbReference>
<dbReference type="RefSeq" id="WP_378048529.1">
    <property type="nucleotide sequence ID" value="NZ_JBHMDN010000017.1"/>
</dbReference>
<dbReference type="Proteomes" id="UP001596378">
    <property type="component" value="Unassembled WGS sequence"/>
</dbReference>
<dbReference type="InterPro" id="IPR006059">
    <property type="entry name" value="SBP"/>
</dbReference>
<name>A0ABW2FFY4_9BACL</name>
<gene>
    <name evidence="2" type="ORF">ACFQMJ_26490</name>
</gene>
<evidence type="ECO:0000313" key="3">
    <source>
        <dbReference type="Proteomes" id="UP001596378"/>
    </source>
</evidence>
<dbReference type="CDD" id="cd13585">
    <property type="entry name" value="PBP2_TMBP_like"/>
    <property type="match status" value="1"/>
</dbReference>
<comment type="caution">
    <text evidence="2">The sequence shown here is derived from an EMBL/GenBank/DDBJ whole genome shotgun (WGS) entry which is preliminary data.</text>
</comment>
<sequence length="449" mass="49262">MSKWKMTAITTLAVSIVLAGCSGGTKENASGPSGSAAEGQSDKPYEGESINVLILKTPAWDELVKKASEFEQATGIKVNFDSLPEKSYFQKLEMSLSARTGEYDVVWGNNKSLPSMISGDWIEPLNAFLDDSAKTDASFDYGDFIPKLAKNLSMDGSIYGLPGNGEANILYYNKKMFEEAGLTAPPKNLDELKAYAEKLTNRDKDQSGIVLRATREGNANSFSWIMIWKMLGGNWLAEAPAPYAVLDRQEAIDATNLWIELVNNYAPKGIHSYGFNESLLAFQQGKAAMMIDVNTFMPEVENPEKSTVAGQVGYSVLEGIGDEYTVGPTWGIFMPKDTEKKDVAWEFMKWATSKEVMQEMADQKLRSDATRTSVLDSETFKNNFNAEWAEANKQALNHADFGYTPLVPEGNEIRDALSVAIAKAATNQASVESALKEANDRIAKRMGGS</sequence>
<feature type="chain" id="PRO_5047540701" evidence="1">
    <location>
        <begin position="20"/>
        <end position="449"/>
    </location>
</feature>
<reference evidence="3" key="1">
    <citation type="journal article" date="2019" name="Int. J. Syst. Evol. Microbiol.">
        <title>The Global Catalogue of Microorganisms (GCM) 10K type strain sequencing project: providing services to taxonomists for standard genome sequencing and annotation.</title>
        <authorList>
            <consortium name="The Broad Institute Genomics Platform"/>
            <consortium name="The Broad Institute Genome Sequencing Center for Infectious Disease"/>
            <person name="Wu L."/>
            <person name="Ma J."/>
        </authorList>
    </citation>
    <scope>NUCLEOTIDE SEQUENCE [LARGE SCALE GENOMIC DNA]</scope>
    <source>
        <strain evidence="3">KCTC 12907</strain>
    </source>
</reference>
<protein>
    <submittedName>
        <fullName evidence="2">ABC transporter substrate-binding protein</fullName>
    </submittedName>
</protein>
<dbReference type="InterPro" id="IPR050490">
    <property type="entry name" value="Bact_solute-bd_prot1"/>
</dbReference>
<evidence type="ECO:0000313" key="2">
    <source>
        <dbReference type="EMBL" id="MFC7152096.1"/>
    </source>
</evidence>
<keyword evidence="1" id="KW-0732">Signal</keyword>
<feature type="signal peptide" evidence="1">
    <location>
        <begin position="1"/>
        <end position="19"/>
    </location>
</feature>
<dbReference type="Gene3D" id="3.40.190.10">
    <property type="entry name" value="Periplasmic binding protein-like II"/>
    <property type="match status" value="2"/>
</dbReference>
<accession>A0ABW2FFY4</accession>
<dbReference type="PANTHER" id="PTHR43649:SF12">
    <property type="entry name" value="DIACETYLCHITOBIOSE BINDING PROTEIN DASA"/>
    <property type="match status" value="1"/>
</dbReference>
<keyword evidence="3" id="KW-1185">Reference proteome</keyword>
<proteinExistence type="predicted"/>
<dbReference type="PANTHER" id="PTHR43649">
    <property type="entry name" value="ARABINOSE-BINDING PROTEIN-RELATED"/>
    <property type="match status" value="1"/>
</dbReference>